<feature type="chain" id="PRO_5023970774" description="Beta-microseminoprotein" evidence="6">
    <location>
        <begin position="23"/>
        <end position="116"/>
    </location>
</feature>
<sequence length="116" mass="12914">MLQNTLLGSLVVFASLLVLCNTQCYVELYDKNPEDPPDECRDLDGVTHKLNVEWKTENCCTCSCDETGIHCCNTAAIPGGFDTTKCKTIFHKDTCSYSVVELENPDKECPVSSWIL</sequence>
<evidence type="ECO:0000256" key="5">
    <source>
        <dbReference type="ARBA" id="ARBA00023157"/>
    </source>
</evidence>
<proteinExistence type="inferred from homology"/>
<dbReference type="GeneTree" id="ENSGT00940000154371"/>
<dbReference type="PANTHER" id="PTHR10500:SF8">
    <property type="entry name" value="BETA-MICROSEMINOPROTEIN"/>
    <property type="match status" value="1"/>
</dbReference>
<reference evidence="7" key="2">
    <citation type="submission" date="2025-08" db="UniProtKB">
        <authorList>
            <consortium name="Ensembl"/>
        </authorList>
    </citation>
    <scope>IDENTIFICATION</scope>
    <source>
        <strain evidence="7">Thorbecke</strain>
    </source>
</reference>
<accession>A0A5F9DSR9</accession>
<dbReference type="Bgee" id="ENSOCUG00000034952">
    <property type="expression patterns" value="Expressed in testis and 4 other cell types or tissues"/>
</dbReference>
<evidence type="ECO:0000256" key="4">
    <source>
        <dbReference type="ARBA" id="ARBA00022729"/>
    </source>
</evidence>
<dbReference type="GO" id="GO:0005576">
    <property type="term" value="C:extracellular region"/>
    <property type="evidence" value="ECO:0007669"/>
    <property type="project" value="UniProtKB-SubCell"/>
</dbReference>
<evidence type="ECO:0000256" key="3">
    <source>
        <dbReference type="ARBA" id="ARBA00022525"/>
    </source>
</evidence>
<dbReference type="Pfam" id="PF05825">
    <property type="entry name" value="PSP94"/>
    <property type="match status" value="1"/>
</dbReference>
<dbReference type="SMR" id="A0A5F9DSR9"/>
<dbReference type="InParanoid" id="A0A5F9DSR9"/>
<evidence type="ECO:0000313" key="8">
    <source>
        <dbReference type="Proteomes" id="UP000001811"/>
    </source>
</evidence>
<dbReference type="AlphaFoldDB" id="A0A5F9DSR9"/>
<evidence type="ECO:0000256" key="1">
    <source>
        <dbReference type="ARBA" id="ARBA00004613"/>
    </source>
</evidence>
<keyword evidence="8" id="KW-1185">Reference proteome</keyword>
<dbReference type="InterPro" id="IPR008735">
    <property type="entry name" value="PSP94"/>
</dbReference>
<dbReference type="Ensembl" id="ENSOCUT00000049726.1">
    <property type="protein sequence ID" value="ENSOCUP00000049055.1"/>
    <property type="gene ID" value="ENSOCUG00000034952.1"/>
</dbReference>
<evidence type="ECO:0000313" key="7">
    <source>
        <dbReference type="Ensembl" id="ENSOCUP00000049055.1"/>
    </source>
</evidence>
<reference evidence="7" key="3">
    <citation type="submission" date="2025-09" db="UniProtKB">
        <authorList>
            <consortium name="Ensembl"/>
        </authorList>
    </citation>
    <scope>IDENTIFICATION</scope>
    <source>
        <strain evidence="7">Thorbecke</strain>
    </source>
</reference>
<keyword evidence="3 6" id="KW-0964">Secreted</keyword>
<reference evidence="7 8" key="1">
    <citation type="journal article" date="2011" name="Nature">
        <title>A high-resolution map of human evolutionary constraint using 29 mammals.</title>
        <authorList>
            <person name="Lindblad-Toh K."/>
            <person name="Garber M."/>
            <person name="Zuk O."/>
            <person name="Lin M.F."/>
            <person name="Parker B.J."/>
            <person name="Washietl S."/>
            <person name="Kheradpour P."/>
            <person name="Ernst J."/>
            <person name="Jordan G."/>
            <person name="Mauceli E."/>
            <person name="Ward L.D."/>
            <person name="Lowe C.B."/>
            <person name="Holloway A.K."/>
            <person name="Clamp M."/>
            <person name="Gnerre S."/>
            <person name="Alfoldi J."/>
            <person name="Beal K."/>
            <person name="Chang J."/>
            <person name="Clawson H."/>
            <person name="Cuff J."/>
            <person name="Di Palma F."/>
            <person name="Fitzgerald S."/>
            <person name="Flicek P."/>
            <person name="Guttman M."/>
            <person name="Hubisz M.J."/>
            <person name="Jaffe D.B."/>
            <person name="Jungreis I."/>
            <person name="Kent W.J."/>
            <person name="Kostka D."/>
            <person name="Lara M."/>
            <person name="Martins A.L."/>
            <person name="Massingham T."/>
            <person name="Moltke I."/>
            <person name="Raney B.J."/>
            <person name="Rasmussen M.D."/>
            <person name="Robinson J."/>
            <person name="Stark A."/>
            <person name="Vilella A.J."/>
            <person name="Wen J."/>
            <person name="Xie X."/>
            <person name="Zody M.C."/>
            <person name="Baldwin J."/>
            <person name="Bloom T."/>
            <person name="Chin C.W."/>
            <person name="Heiman D."/>
            <person name="Nicol R."/>
            <person name="Nusbaum C."/>
            <person name="Young S."/>
            <person name="Wilkinson J."/>
            <person name="Worley K.C."/>
            <person name="Kovar C.L."/>
            <person name="Muzny D.M."/>
            <person name="Gibbs R.A."/>
            <person name="Cree A."/>
            <person name="Dihn H.H."/>
            <person name="Fowler G."/>
            <person name="Jhangiani S."/>
            <person name="Joshi V."/>
            <person name="Lee S."/>
            <person name="Lewis L.R."/>
            <person name="Nazareth L.V."/>
            <person name="Okwuonu G."/>
            <person name="Santibanez J."/>
            <person name="Warren W.C."/>
            <person name="Mardis E.R."/>
            <person name="Weinstock G.M."/>
            <person name="Wilson R.K."/>
            <person name="Delehaunty K."/>
            <person name="Dooling D."/>
            <person name="Fronik C."/>
            <person name="Fulton L."/>
            <person name="Fulton B."/>
            <person name="Graves T."/>
            <person name="Minx P."/>
            <person name="Sodergren E."/>
            <person name="Birney E."/>
            <person name="Margulies E.H."/>
            <person name="Herrero J."/>
            <person name="Green E.D."/>
            <person name="Haussler D."/>
            <person name="Siepel A."/>
            <person name="Goldman N."/>
            <person name="Pollard K.S."/>
            <person name="Pedersen J.S."/>
            <person name="Lander E.S."/>
            <person name="Kellis M."/>
        </authorList>
    </citation>
    <scope>NUCLEOTIDE SEQUENCE [LARGE SCALE GENOMIC DNA]</scope>
    <source>
        <strain evidence="8">Thorbecke</strain>
    </source>
</reference>
<dbReference type="PANTHER" id="PTHR10500">
    <property type="entry name" value="BETA-MICROSEMINOPROTEIN"/>
    <property type="match status" value="1"/>
</dbReference>
<dbReference type="OrthoDB" id="6076852at2759"/>
<dbReference type="FunCoup" id="A0A5F9DSR9">
    <property type="interactions" value="5"/>
</dbReference>
<keyword evidence="4 6" id="KW-0732">Signal</keyword>
<gene>
    <name evidence="7" type="primary">LOC100340890</name>
</gene>
<dbReference type="Proteomes" id="UP000001811">
    <property type="component" value="Unplaced"/>
</dbReference>
<comment type="similarity">
    <text evidence="2 6">Belongs to the beta-microseminoprotein family.</text>
</comment>
<dbReference type="Gene3D" id="2.10.70.10">
    <property type="entry name" value="Complement Module, domain 1"/>
    <property type="match status" value="1"/>
</dbReference>
<evidence type="ECO:0000256" key="6">
    <source>
        <dbReference type="RuleBase" id="RU364124"/>
    </source>
</evidence>
<protein>
    <recommendedName>
        <fullName evidence="6">Beta-microseminoprotein</fullName>
    </recommendedName>
</protein>
<evidence type="ECO:0000256" key="2">
    <source>
        <dbReference type="ARBA" id="ARBA00010352"/>
    </source>
</evidence>
<organism evidence="7 8">
    <name type="scientific">Oryctolagus cuniculus</name>
    <name type="common">Rabbit</name>
    <dbReference type="NCBI Taxonomy" id="9986"/>
    <lineage>
        <taxon>Eukaryota</taxon>
        <taxon>Metazoa</taxon>
        <taxon>Chordata</taxon>
        <taxon>Craniata</taxon>
        <taxon>Vertebrata</taxon>
        <taxon>Euteleostomi</taxon>
        <taxon>Mammalia</taxon>
        <taxon>Eutheria</taxon>
        <taxon>Euarchontoglires</taxon>
        <taxon>Glires</taxon>
        <taxon>Lagomorpha</taxon>
        <taxon>Leporidae</taxon>
        <taxon>Oryctolagus</taxon>
    </lineage>
</organism>
<dbReference type="Gene3D" id="2.20.25.590">
    <property type="match status" value="1"/>
</dbReference>
<feature type="signal peptide" evidence="6">
    <location>
        <begin position="1"/>
        <end position="22"/>
    </location>
</feature>
<comment type="subcellular location">
    <subcellularLocation>
        <location evidence="1 6">Secreted</location>
    </subcellularLocation>
</comment>
<name>A0A5F9DSR9_RABIT</name>
<keyword evidence="5" id="KW-1015">Disulfide bond</keyword>